<evidence type="ECO:0000256" key="1">
    <source>
        <dbReference type="SAM" id="MobiDB-lite"/>
    </source>
</evidence>
<dbReference type="AlphaFoldDB" id="A0ABD5PJB7"/>
<feature type="compositionally biased region" description="Basic and acidic residues" evidence="1">
    <location>
        <begin position="20"/>
        <end position="33"/>
    </location>
</feature>
<gene>
    <name evidence="2" type="ORF">ACFO0N_21340</name>
</gene>
<feature type="compositionally biased region" description="Acidic residues" evidence="1">
    <location>
        <begin position="40"/>
        <end position="49"/>
    </location>
</feature>
<dbReference type="RefSeq" id="WP_267620740.1">
    <property type="nucleotide sequence ID" value="NZ_JAODIW010000005.1"/>
</dbReference>
<sequence length="99" mass="11386">MDLTGETPPYKHPTRRKLKPLQEKVESLSRIDSHGPPIQDYDDDQEPDDHGDINCMGYISEEAAEIETIAQEVNDELSYGILSMVPRFFYYNLIPSTLR</sequence>
<name>A0ABD5PJB7_9EURY</name>
<evidence type="ECO:0000313" key="2">
    <source>
        <dbReference type="EMBL" id="MFC4360499.1"/>
    </source>
</evidence>
<comment type="caution">
    <text evidence="2">The sequence shown here is derived from an EMBL/GenBank/DDBJ whole genome shotgun (WGS) entry which is preliminary data.</text>
</comment>
<organism evidence="2 3">
    <name type="scientific">Halobium salinum</name>
    <dbReference type="NCBI Taxonomy" id="1364940"/>
    <lineage>
        <taxon>Archaea</taxon>
        <taxon>Methanobacteriati</taxon>
        <taxon>Methanobacteriota</taxon>
        <taxon>Stenosarchaea group</taxon>
        <taxon>Halobacteria</taxon>
        <taxon>Halobacteriales</taxon>
        <taxon>Haloferacaceae</taxon>
        <taxon>Halobium</taxon>
    </lineage>
</organism>
<evidence type="ECO:0000313" key="3">
    <source>
        <dbReference type="Proteomes" id="UP001595921"/>
    </source>
</evidence>
<dbReference type="Proteomes" id="UP001595921">
    <property type="component" value="Unassembled WGS sequence"/>
</dbReference>
<dbReference type="EMBL" id="JBHSDS010000017">
    <property type="protein sequence ID" value="MFC4360499.1"/>
    <property type="molecule type" value="Genomic_DNA"/>
</dbReference>
<keyword evidence="3" id="KW-1185">Reference proteome</keyword>
<reference evidence="2 3" key="1">
    <citation type="journal article" date="2019" name="Int. J. Syst. Evol. Microbiol.">
        <title>The Global Catalogue of Microorganisms (GCM) 10K type strain sequencing project: providing services to taxonomists for standard genome sequencing and annotation.</title>
        <authorList>
            <consortium name="The Broad Institute Genomics Platform"/>
            <consortium name="The Broad Institute Genome Sequencing Center for Infectious Disease"/>
            <person name="Wu L."/>
            <person name="Ma J."/>
        </authorList>
    </citation>
    <scope>NUCLEOTIDE SEQUENCE [LARGE SCALE GENOMIC DNA]</scope>
    <source>
        <strain evidence="2 3">CGMCC 1.12553</strain>
    </source>
</reference>
<proteinExistence type="predicted"/>
<protein>
    <submittedName>
        <fullName evidence="2">Uncharacterized protein</fullName>
    </submittedName>
</protein>
<accession>A0ABD5PJB7</accession>
<feature type="region of interest" description="Disordered" evidence="1">
    <location>
        <begin position="1"/>
        <end position="50"/>
    </location>
</feature>